<proteinExistence type="predicted"/>
<dbReference type="SUPFAM" id="SSF46785">
    <property type="entry name" value="Winged helix' DNA-binding domain"/>
    <property type="match status" value="1"/>
</dbReference>
<dbReference type="Gene3D" id="1.10.10.10">
    <property type="entry name" value="Winged helix-like DNA-binding domain superfamily/Winged helix DNA-binding domain"/>
    <property type="match status" value="1"/>
</dbReference>
<organism evidence="2 3">
    <name type="scientific">Galbitalea soli</name>
    <dbReference type="NCBI Taxonomy" id="1268042"/>
    <lineage>
        <taxon>Bacteria</taxon>
        <taxon>Bacillati</taxon>
        <taxon>Actinomycetota</taxon>
        <taxon>Actinomycetes</taxon>
        <taxon>Micrococcales</taxon>
        <taxon>Microbacteriaceae</taxon>
        <taxon>Galbitalea</taxon>
    </lineage>
</organism>
<dbReference type="InterPro" id="IPR036390">
    <property type="entry name" value="WH_DNA-bd_sf"/>
</dbReference>
<name>A0A7C9PMG2_9MICO</name>
<reference evidence="2 3" key="1">
    <citation type="journal article" date="2014" name="Int. J. Syst. Evol. Microbiol.">
        <title>Description of Galbitalea soli gen. nov., sp. nov., and Frondihabitans sucicola sp. nov.</title>
        <authorList>
            <person name="Kim S.J."/>
            <person name="Lim J.M."/>
            <person name="Ahn J.H."/>
            <person name="Weon H.Y."/>
            <person name="Hamada M."/>
            <person name="Suzuki K."/>
            <person name="Ahn T.Y."/>
            <person name="Kwon S.W."/>
        </authorList>
    </citation>
    <scope>NUCLEOTIDE SEQUENCE [LARGE SCALE GENOMIC DNA]</scope>
    <source>
        <strain evidence="2 3">NBRC 108727</strain>
    </source>
</reference>
<protein>
    <submittedName>
        <fullName evidence="2">Helix-turn-helix transcriptional regulator</fullName>
    </submittedName>
</protein>
<gene>
    <name evidence="2" type="ORF">G3T37_05935</name>
</gene>
<dbReference type="InterPro" id="IPR036388">
    <property type="entry name" value="WH-like_DNA-bd_sf"/>
</dbReference>
<sequence>MILESSHSLRSQGEDIYGFALAKDIETAHGHRGLLGHGTLYKALSRLVAMGLLESSWEDSTVSEAAGRPRRRLYSLTGEGERVMAERPLVQLVSSTGAAFA</sequence>
<evidence type="ECO:0000313" key="3">
    <source>
        <dbReference type="Proteomes" id="UP000479756"/>
    </source>
</evidence>
<comment type="caution">
    <text evidence="2">The sequence shown here is derived from an EMBL/GenBank/DDBJ whole genome shotgun (WGS) entry which is preliminary data.</text>
</comment>
<dbReference type="PANTHER" id="PTHR33169:SF14">
    <property type="entry name" value="TRANSCRIPTIONAL REGULATOR RV3488"/>
    <property type="match status" value="1"/>
</dbReference>
<dbReference type="InterPro" id="IPR005149">
    <property type="entry name" value="Tscrpt_reg_PadR_N"/>
</dbReference>
<dbReference type="InterPro" id="IPR052509">
    <property type="entry name" value="Metal_resp_DNA-bind_regulator"/>
</dbReference>
<dbReference type="PANTHER" id="PTHR33169">
    <property type="entry name" value="PADR-FAMILY TRANSCRIPTIONAL REGULATOR"/>
    <property type="match status" value="1"/>
</dbReference>
<dbReference type="AlphaFoldDB" id="A0A7C9PMG2"/>
<dbReference type="EMBL" id="JAAGWZ010000001">
    <property type="protein sequence ID" value="NEM90892.1"/>
    <property type="molecule type" value="Genomic_DNA"/>
</dbReference>
<dbReference type="RefSeq" id="WP_163472494.1">
    <property type="nucleotide sequence ID" value="NZ_JAAGWZ010000001.1"/>
</dbReference>
<keyword evidence="3" id="KW-1185">Reference proteome</keyword>
<dbReference type="Proteomes" id="UP000479756">
    <property type="component" value="Unassembled WGS sequence"/>
</dbReference>
<evidence type="ECO:0000259" key="1">
    <source>
        <dbReference type="Pfam" id="PF03551"/>
    </source>
</evidence>
<dbReference type="Pfam" id="PF03551">
    <property type="entry name" value="PadR"/>
    <property type="match status" value="1"/>
</dbReference>
<evidence type="ECO:0000313" key="2">
    <source>
        <dbReference type="EMBL" id="NEM90892.1"/>
    </source>
</evidence>
<feature type="domain" description="Transcription regulator PadR N-terminal" evidence="1">
    <location>
        <begin position="14"/>
        <end position="86"/>
    </location>
</feature>
<accession>A0A7C9PMG2</accession>